<reference evidence="3" key="1">
    <citation type="journal article" date="2019" name="Int. J. Syst. Evol. Microbiol.">
        <title>The Global Catalogue of Microorganisms (GCM) 10K type strain sequencing project: providing services to taxonomists for standard genome sequencing and annotation.</title>
        <authorList>
            <consortium name="The Broad Institute Genomics Platform"/>
            <consortium name="The Broad Institute Genome Sequencing Center for Infectious Disease"/>
            <person name="Wu L."/>
            <person name="Ma J."/>
        </authorList>
    </citation>
    <scope>NUCLEOTIDE SEQUENCE [LARGE SCALE GENOMIC DNA]</scope>
    <source>
        <strain evidence="3">KCTC 3950</strain>
    </source>
</reference>
<evidence type="ECO:0000259" key="1">
    <source>
        <dbReference type="Pfam" id="PF13539"/>
    </source>
</evidence>
<feature type="domain" description="Peptidase M15C" evidence="1">
    <location>
        <begin position="71"/>
        <end position="140"/>
    </location>
</feature>
<dbReference type="Pfam" id="PF13539">
    <property type="entry name" value="Peptidase_M15_4"/>
    <property type="match status" value="1"/>
</dbReference>
<evidence type="ECO:0000313" key="3">
    <source>
        <dbReference type="Proteomes" id="UP001597541"/>
    </source>
</evidence>
<dbReference type="EMBL" id="JBHUME010000008">
    <property type="protein sequence ID" value="MFD2613524.1"/>
    <property type="molecule type" value="Genomic_DNA"/>
</dbReference>
<protein>
    <submittedName>
        <fullName evidence="2">M15 family metallopeptidase</fullName>
    </submittedName>
</protein>
<dbReference type="Proteomes" id="UP001597541">
    <property type="component" value="Unassembled WGS sequence"/>
</dbReference>
<dbReference type="InterPro" id="IPR039561">
    <property type="entry name" value="Peptidase_M15C"/>
</dbReference>
<sequence>MNMTLQALQSKNEPKLRGLHPVVLAAAQALIMRCFTRGVQILITQGSRSKEYQDELYAQGRTKPGKIVTNARGGHSYHNYGLAIDFALLLNCGREVSWDTLLDADRDCMADWMEVVDEAEKLGFEWGGRWDFVDKPHLQMTFGLEIKELLAGKPVLVPTAAAPAPPPPPQKKLTMAVQVKDKNIASFGYTYNGRSYVPLKAVALALSAPYGWNDTTKKAIFNKVEMQSTNLIGPTSYVHSAELAEATGLTVRYDNKMNKVFIG</sequence>
<evidence type="ECO:0000313" key="2">
    <source>
        <dbReference type="EMBL" id="MFD2613524.1"/>
    </source>
</evidence>
<dbReference type="RefSeq" id="WP_377603512.1">
    <property type="nucleotide sequence ID" value="NZ_JBHUME010000008.1"/>
</dbReference>
<dbReference type="CDD" id="cd14845">
    <property type="entry name" value="L-Ala-D-Glu_peptidase_like"/>
    <property type="match status" value="1"/>
</dbReference>
<proteinExistence type="predicted"/>
<organism evidence="2 3">
    <name type="scientific">Paenibacillus gansuensis</name>
    <dbReference type="NCBI Taxonomy" id="306542"/>
    <lineage>
        <taxon>Bacteria</taxon>
        <taxon>Bacillati</taxon>
        <taxon>Bacillota</taxon>
        <taxon>Bacilli</taxon>
        <taxon>Bacillales</taxon>
        <taxon>Paenibacillaceae</taxon>
        <taxon>Paenibacillus</taxon>
    </lineage>
</organism>
<gene>
    <name evidence="2" type="ORF">ACFSUF_13920</name>
</gene>
<dbReference type="InterPro" id="IPR009045">
    <property type="entry name" value="Zn_M74/Hedgehog-like"/>
</dbReference>
<dbReference type="Gene3D" id="3.30.1380.10">
    <property type="match status" value="1"/>
</dbReference>
<comment type="caution">
    <text evidence="2">The sequence shown here is derived from an EMBL/GenBank/DDBJ whole genome shotgun (WGS) entry which is preliminary data.</text>
</comment>
<dbReference type="SUPFAM" id="SSF55166">
    <property type="entry name" value="Hedgehog/DD-peptidase"/>
    <property type="match status" value="1"/>
</dbReference>
<name>A0ABW5PEG6_9BACL</name>
<accession>A0ABW5PEG6</accession>
<keyword evidence="3" id="KW-1185">Reference proteome</keyword>